<dbReference type="PANTHER" id="PTHR33383:SF1">
    <property type="entry name" value="MEMBRANE PROTEIN INSERTION EFFICIENCY FACTOR-RELATED"/>
    <property type="match status" value="1"/>
</dbReference>
<keyword evidence="2" id="KW-1133">Transmembrane helix</keyword>
<dbReference type="Proteomes" id="UP000479639">
    <property type="component" value="Unassembled WGS sequence"/>
</dbReference>
<gene>
    <name evidence="3" type="primary">yidD</name>
    <name evidence="3" type="ORF">F8D48_07795</name>
</gene>
<dbReference type="SMART" id="SM01234">
    <property type="entry name" value="Haemolytic"/>
    <property type="match status" value="1"/>
</dbReference>
<keyword evidence="4" id="KW-1185">Reference proteome</keyword>
<reference evidence="3 4" key="1">
    <citation type="submission" date="2019-09" db="EMBL/GenBank/DDBJ databases">
        <title>Whole genome shotgun sequencing (WGS) of Ellagibacter isourolithinifaciens DSM 104140(T) and Adlercreutzia muris DSM 29508(T).</title>
        <authorList>
            <person name="Stoll D.A."/>
            <person name="Danylec N."/>
            <person name="Huch M."/>
        </authorList>
    </citation>
    <scope>NUCLEOTIDE SEQUENCE [LARGE SCALE GENOMIC DNA]</scope>
    <source>
        <strain evidence="3 4">DSM 29508</strain>
    </source>
</reference>
<proteinExistence type="inferred from homology"/>
<sequence>MRRIAVFIKRMPALVAIGIIMFYRMAISPLLPPACRFVPTCSEYGLTAFRRYGFRKGFVLTAKRILKCRPGGPHGYDPVP</sequence>
<name>A0A7C8BR55_9ACTN</name>
<dbReference type="InterPro" id="IPR002696">
    <property type="entry name" value="Membr_insert_effic_factor_YidD"/>
</dbReference>
<comment type="subcellular location">
    <subcellularLocation>
        <location evidence="1">Cell membrane</location>
        <topology evidence="1">Peripheral membrane protein</topology>
        <orientation evidence="1">Cytoplasmic side</orientation>
    </subcellularLocation>
</comment>
<keyword evidence="1" id="KW-1003">Cell membrane</keyword>
<accession>A0A7C8BR55</accession>
<dbReference type="NCBIfam" id="TIGR00278">
    <property type="entry name" value="membrane protein insertion efficiency factor YidD"/>
    <property type="match status" value="1"/>
</dbReference>
<evidence type="ECO:0000256" key="1">
    <source>
        <dbReference type="HAMAP-Rule" id="MF_00386"/>
    </source>
</evidence>
<evidence type="ECO:0000256" key="2">
    <source>
        <dbReference type="SAM" id="Phobius"/>
    </source>
</evidence>
<evidence type="ECO:0000313" key="4">
    <source>
        <dbReference type="Proteomes" id="UP000479639"/>
    </source>
</evidence>
<dbReference type="EMBL" id="WAJS01000022">
    <property type="protein sequence ID" value="KAB1645857.1"/>
    <property type="molecule type" value="Genomic_DNA"/>
</dbReference>
<comment type="similarity">
    <text evidence="1">Belongs to the UPF0161 family.</text>
</comment>
<feature type="transmembrane region" description="Helical" evidence="2">
    <location>
        <begin position="12"/>
        <end position="31"/>
    </location>
</feature>
<organism evidence="3 4">
    <name type="scientific">Adlercreutzia muris</name>
    <dbReference type="NCBI Taxonomy" id="1796610"/>
    <lineage>
        <taxon>Bacteria</taxon>
        <taxon>Bacillati</taxon>
        <taxon>Actinomycetota</taxon>
        <taxon>Coriobacteriia</taxon>
        <taxon>Eggerthellales</taxon>
        <taxon>Eggerthellaceae</taxon>
        <taxon>Adlercreutzia</taxon>
    </lineage>
</organism>
<keyword evidence="2" id="KW-0812">Transmembrane</keyword>
<dbReference type="PANTHER" id="PTHR33383">
    <property type="entry name" value="MEMBRANE PROTEIN INSERTION EFFICIENCY FACTOR-RELATED"/>
    <property type="match status" value="1"/>
</dbReference>
<protein>
    <recommendedName>
        <fullName evidence="1">Putative membrane protein insertion efficiency factor</fullName>
    </recommendedName>
</protein>
<keyword evidence="1 2" id="KW-0472">Membrane</keyword>
<dbReference type="GO" id="GO:0005886">
    <property type="term" value="C:plasma membrane"/>
    <property type="evidence" value="ECO:0007669"/>
    <property type="project" value="UniProtKB-SubCell"/>
</dbReference>
<evidence type="ECO:0000313" key="3">
    <source>
        <dbReference type="EMBL" id="KAB1645857.1"/>
    </source>
</evidence>
<dbReference type="HAMAP" id="MF_00386">
    <property type="entry name" value="UPF0161_YidD"/>
    <property type="match status" value="1"/>
</dbReference>
<dbReference type="Pfam" id="PF01809">
    <property type="entry name" value="YidD"/>
    <property type="match status" value="1"/>
</dbReference>
<dbReference type="RefSeq" id="WP_135970740.1">
    <property type="nucleotide sequence ID" value="NZ_CAKODJ010000017.1"/>
</dbReference>
<dbReference type="AlphaFoldDB" id="A0A7C8BR55"/>
<comment type="caution">
    <text evidence="3">The sequence shown here is derived from an EMBL/GenBank/DDBJ whole genome shotgun (WGS) entry which is preliminary data.</text>
</comment>
<comment type="function">
    <text evidence="1">Could be involved in insertion of integral membrane proteins into the membrane.</text>
</comment>